<feature type="coiled-coil region" evidence="2">
    <location>
        <begin position="72"/>
        <end position="123"/>
    </location>
</feature>
<proteinExistence type="predicted"/>
<dbReference type="EMBL" id="WUBI01000001">
    <property type="protein sequence ID" value="MWV44541.1"/>
    <property type="molecule type" value="Genomic_DNA"/>
</dbReference>
<evidence type="ECO:0000313" key="4">
    <source>
        <dbReference type="EMBL" id="MWV44541.1"/>
    </source>
</evidence>
<evidence type="ECO:0000259" key="3">
    <source>
        <dbReference type="Pfam" id="PF01551"/>
    </source>
</evidence>
<dbReference type="PANTHER" id="PTHR21666">
    <property type="entry name" value="PEPTIDASE-RELATED"/>
    <property type="match status" value="1"/>
</dbReference>
<dbReference type="AlphaFoldDB" id="A0A7X3LGA9"/>
<evidence type="ECO:0000313" key="5">
    <source>
        <dbReference type="Proteomes" id="UP000460318"/>
    </source>
</evidence>
<dbReference type="PANTHER" id="PTHR21666:SF289">
    <property type="entry name" value="L-ALA--D-GLU ENDOPEPTIDASE"/>
    <property type="match status" value="1"/>
</dbReference>
<sequence length="336" mass="37050">MKSATANRRMTLLVMRDAQHSVKQIHLSKPLMIAVPAAAVLSLSGLVLALQAHSSQVVSQLEQKVTLENMKNLQLQSSVNSREQSIERLQNEIIKLSSQAKDMQQKMEHVDELEQQLQQFIDKHSTSMSTDDSTDKVSSLSWDASEHVGGEFIAVHENEMLDLAQETKDDFQEMQELLKTMESQVPHTLKKAQETQTQISGNPTLWPTTSTVMTSSFGYRTDPFTGKAAFHAGIDIAGENGGPVYAAGAGKVVTAEESGARGRYVIIEHPNGLQTWYMHLSKIQVDVGDSVDKGEQIALLGSTGRSTGPHLHFQVVKKDKPVNPLPYIRSANSEYN</sequence>
<keyword evidence="1" id="KW-0732">Signal</keyword>
<dbReference type="CDD" id="cd12797">
    <property type="entry name" value="M23_peptidase"/>
    <property type="match status" value="1"/>
</dbReference>
<keyword evidence="2" id="KW-0175">Coiled coil</keyword>
<dbReference type="RefSeq" id="WP_160497942.1">
    <property type="nucleotide sequence ID" value="NZ_WUBI01000001.1"/>
</dbReference>
<accession>A0A7X3LGA9</accession>
<protein>
    <submittedName>
        <fullName evidence="4">Peptidoglycan DD-metalloendopeptidase family protein</fullName>
    </submittedName>
</protein>
<evidence type="ECO:0000256" key="1">
    <source>
        <dbReference type="ARBA" id="ARBA00022729"/>
    </source>
</evidence>
<dbReference type="SUPFAM" id="SSF51261">
    <property type="entry name" value="Duplicated hybrid motif"/>
    <property type="match status" value="1"/>
</dbReference>
<dbReference type="InterPro" id="IPR011055">
    <property type="entry name" value="Dup_hybrid_motif"/>
</dbReference>
<reference evidence="4 5" key="1">
    <citation type="submission" date="2019-12" db="EMBL/GenBank/DDBJ databases">
        <title>Paenibacillus sp. nov., an endophytic bacterium isolated from the stem of Dendrobium.</title>
        <authorList>
            <person name="Zhao R."/>
        </authorList>
    </citation>
    <scope>NUCLEOTIDE SEQUENCE [LARGE SCALE GENOMIC DNA]</scope>
    <source>
        <strain evidence="4 5">HJL G12</strain>
    </source>
</reference>
<evidence type="ECO:0000256" key="2">
    <source>
        <dbReference type="SAM" id="Coils"/>
    </source>
</evidence>
<dbReference type="InterPro" id="IPR016047">
    <property type="entry name" value="M23ase_b-sheet_dom"/>
</dbReference>
<keyword evidence="5" id="KW-1185">Reference proteome</keyword>
<dbReference type="Proteomes" id="UP000460318">
    <property type="component" value="Unassembled WGS sequence"/>
</dbReference>
<dbReference type="GO" id="GO:0004222">
    <property type="term" value="F:metalloendopeptidase activity"/>
    <property type="evidence" value="ECO:0007669"/>
    <property type="project" value="TreeGrafter"/>
</dbReference>
<gene>
    <name evidence="4" type="ORF">GRF59_12975</name>
</gene>
<dbReference type="InterPro" id="IPR050570">
    <property type="entry name" value="Cell_wall_metabolism_enzyme"/>
</dbReference>
<comment type="caution">
    <text evidence="4">The sequence shown here is derived from an EMBL/GenBank/DDBJ whole genome shotgun (WGS) entry which is preliminary data.</text>
</comment>
<feature type="domain" description="M23ase beta-sheet core" evidence="3">
    <location>
        <begin position="230"/>
        <end position="324"/>
    </location>
</feature>
<dbReference type="Pfam" id="PF01551">
    <property type="entry name" value="Peptidase_M23"/>
    <property type="match status" value="1"/>
</dbReference>
<name>A0A7X3LGA9_9BACL</name>
<dbReference type="Gene3D" id="2.70.70.10">
    <property type="entry name" value="Glucose Permease (Domain IIA)"/>
    <property type="match status" value="1"/>
</dbReference>
<organism evidence="4 5">
    <name type="scientific">Paenibacillus dendrobii</name>
    <dbReference type="NCBI Taxonomy" id="2691084"/>
    <lineage>
        <taxon>Bacteria</taxon>
        <taxon>Bacillati</taxon>
        <taxon>Bacillota</taxon>
        <taxon>Bacilli</taxon>
        <taxon>Bacillales</taxon>
        <taxon>Paenibacillaceae</taxon>
        <taxon>Paenibacillus</taxon>
    </lineage>
</organism>